<evidence type="ECO:0000313" key="2">
    <source>
        <dbReference type="EMBL" id="RDB55054.1"/>
    </source>
</evidence>
<feature type="compositionally biased region" description="Basic residues" evidence="1">
    <location>
        <begin position="1"/>
        <end position="10"/>
    </location>
</feature>
<keyword evidence="3" id="KW-1185">Reference proteome</keyword>
<sequence>MNTRHPRRAIKGIIELARDHSAEPERLLDDRQRTDELSSRRPPWSSTIPRTRKTPAAPPENEPDALPNVKFAGEAGRIADSAGINGYDGIWHPADKLDGADAAGADLADDGGDNPGDNASDGASTRPATEAAEARPTDTEPSTSAETTPAEH</sequence>
<dbReference type="Proteomes" id="UP000253792">
    <property type="component" value="Unassembled WGS sequence"/>
</dbReference>
<feature type="region of interest" description="Disordered" evidence="1">
    <location>
        <begin position="1"/>
        <end position="152"/>
    </location>
</feature>
<protein>
    <submittedName>
        <fullName evidence="2">Uncharacterized protein</fullName>
    </submittedName>
</protein>
<reference evidence="2 3" key="1">
    <citation type="journal article" date="2018" name="Elife">
        <title>Discovery and characterization of a prevalent human gut bacterial enzyme sufficient for the inactivation of a family of plant toxins.</title>
        <authorList>
            <person name="Koppel N."/>
            <person name="Bisanz J.E."/>
            <person name="Pandelia M.E."/>
            <person name="Turnbaugh P.J."/>
            <person name="Balskus E.P."/>
        </authorList>
    </citation>
    <scope>NUCLEOTIDE SEQUENCE [LARGE SCALE GENOMIC DNA]</scope>
    <source>
        <strain evidence="3">anaerobia AP69FAA</strain>
    </source>
</reference>
<feature type="compositionally biased region" description="Polar residues" evidence="1">
    <location>
        <begin position="139"/>
        <end position="152"/>
    </location>
</feature>
<proteinExistence type="predicted"/>
<dbReference type="AlphaFoldDB" id="A0A369L746"/>
<comment type="caution">
    <text evidence="2">The sequence shown here is derived from an EMBL/GenBank/DDBJ whole genome shotgun (WGS) entry which is preliminary data.</text>
</comment>
<gene>
    <name evidence="2" type="ORF">C1880_07435</name>
</gene>
<feature type="compositionally biased region" description="Basic and acidic residues" evidence="1">
    <location>
        <begin position="16"/>
        <end position="39"/>
    </location>
</feature>
<dbReference type="RefSeq" id="WP_114620921.1">
    <property type="nucleotide sequence ID" value="NZ_PPTP01000006.1"/>
</dbReference>
<evidence type="ECO:0000256" key="1">
    <source>
        <dbReference type="SAM" id="MobiDB-lite"/>
    </source>
</evidence>
<evidence type="ECO:0000313" key="3">
    <source>
        <dbReference type="Proteomes" id="UP000253792"/>
    </source>
</evidence>
<name>A0A369L746_9ACTN</name>
<organism evidence="2 3">
    <name type="scientific">Senegalimassilia anaerobia</name>
    <dbReference type="NCBI Taxonomy" id="1473216"/>
    <lineage>
        <taxon>Bacteria</taxon>
        <taxon>Bacillati</taxon>
        <taxon>Actinomycetota</taxon>
        <taxon>Coriobacteriia</taxon>
        <taxon>Coriobacteriales</taxon>
        <taxon>Coriobacteriaceae</taxon>
        <taxon>Senegalimassilia</taxon>
    </lineage>
</organism>
<dbReference type="EMBL" id="PPTP01000006">
    <property type="protein sequence ID" value="RDB55054.1"/>
    <property type="molecule type" value="Genomic_DNA"/>
</dbReference>
<accession>A0A369L746</accession>